<dbReference type="EMBL" id="MN739696">
    <property type="protein sequence ID" value="QHT21748.1"/>
    <property type="molecule type" value="Genomic_DNA"/>
</dbReference>
<name>A0A6C0DZ36_9ZZZZ</name>
<proteinExistence type="predicted"/>
<accession>A0A6C0DZ36</accession>
<sequence>MSAFAYIIEKPDKSLKYGIGVSDPDNFLRSVIYGKLIYLKFFPKPQIRHVEINFQIFARDDEIVKNFDNIYNFFNDICYNSFVREQIRLNEENEEIDKIKYKKKLLSIRPKPKIILIKPKKCSPFDKDDKPKRKFIDEKIEI</sequence>
<dbReference type="AlphaFoldDB" id="A0A6C0DZ36"/>
<protein>
    <submittedName>
        <fullName evidence="1">Uncharacterized protein</fullName>
    </submittedName>
</protein>
<evidence type="ECO:0000313" key="1">
    <source>
        <dbReference type="EMBL" id="QHT21748.1"/>
    </source>
</evidence>
<organism evidence="1">
    <name type="scientific">viral metagenome</name>
    <dbReference type="NCBI Taxonomy" id="1070528"/>
    <lineage>
        <taxon>unclassified sequences</taxon>
        <taxon>metagenomes</taxon>
        <taxon>organismal metagenomes</taxon>
    </lineage>
</organism>
<reference evidence="1" key="1">
    <citation type="journal article" date="2020" name="Nature">
        <title>Giant virus diversity and host interactions through global metagenomics.</title>
        <authorList>
            <person name="Schulz F."/>
            <person name="Roux S."/>
            <person name="Paez-Espino D."/>
            <person name="Jungbluth S."/>
            <person name="Walsh D.A."/>
            <person name="Denef V.J."/>
            <person name="McMahon K.D."/>
            <person name="Konstantinidis K.T."/>
            <person name="Eloe-Fadrosh E.A."/>
            <person name="Kyrpides N.C."/>
            <person name="Woyke T."/>
        </authorList>
    </citation>
    <scope>NUCLEOTIDE SEQUENCE</scope>
    <source>
        <strain evidence="1">GVMAG-M-3300023179-103</strain>
    </source>
</reference>